<dbReference type="CDD" id="cd00077">
    <property type="entry name" value="HDc"/>
    <property type="match status" value="1"/>
</dbReference>
<dbReference type="SUPFAM" id="SSF55785">
    <property type="entry name" value="PYP-like sensor domain (PAS domain)"/>
    <property type="match status" value="1"/>
</dbReference>
<dbReference type="SUPFAM" id="SSF109604">
    <property type="entry name" value="HD-domain/PDEase-like"/>
    <property type="match status" value="1"/>
</dbReference>
<dbReference type="RefSeq" id="WP_230757954.1">
    <property type="nucleotide sequence ID" value="NZ_JAINWA010000003.1"/>
</dbReference>
<dbReference type="Pfam" id="PF13487">
    <property type="entry name" value="HD_5"/>
    <property type="match status" value="1"/>
</dbReference>
<evidence type="ECO:0000313" key="3">
    <source>
        <dbReference type="Proteomes" id="UP001198163"/>
    </source>
</evidence>
<dbReference type="AlphaFoldDB" id="A0AAE3EM99"/>
<dbReference type="PANTHER" id="PTHR45228:SF8">
    <property type="entry name" value="TWO-COMPONENT RESPONSE REGULATOR-RELATED"/>
    <property type="match status" value="1"/>
</dbReference>
<gene>
    <name evidence="2" type="ORF">K7J14_14515</name>
</gene>
<comment type="caution">
    <text evidence="2">The sequence shown here is derived from an EMBL/GenBank/DDBJ whole genome shotgun (WGS) entry which is preliminary data.</text>
</comment>
<evidence type="ECO:0000259" key="1">
    <source>
        <dbReference type="PROSITE" id="PS51832"/>
    </source>
</evidence>
<dbReference type="PANTHER" id="PTHR45228">
    <property type="entry name" value="CYCLIC DI-GMP PHOSPHODIESTERASE TM_0186-RELATED"/>
    <property type="match status" value="1"/>
</dbReference>
<dbReference type="InterPro" id="IPR052020">
    <property type="entry name" value="Cyclic_di-GMP/3'3'-cGAMP_PDE"/>
</dbReference>
<name>A0AAE3EM99_9SPIR</name>
<evidence type="ECO:0000313" key="2">
    <source>
        <dbReference type="EMBL" id="MCD1655909.1"/>
    </source>
</evidence>
<protein>
    <submittedName>
        <fullName evidence="2">HD domain-containing protein</fullName>
    </submittedName>
</protein>
<organism evidence="2 3">
    <name type="scientific">Teretinema zuelzerae</name>
    <dbReference type="NCBI Taxonomy" id="156"/>
    <lineage>
        <taxon>Bacteria</taxon>
        <taxon>Pseudomonadati</taxon>
        <taxon>Spirochaetota</taxon>
        <taxon>Spirochaetia</taxon>
        <taxon>Spirochaetales</taxon>
        <taxon>Treponemataceae</taxon>
        <taxon>Teretinema</taxon>
    </lineage>
</organism>
<proteinExistence type="predicted"/>
<feature type="domain" description="HD-GYP" evidence="1">
    <location>
        <begin position="133"/>
        <end position="336"/>
    </location>
</feature>
<accession>A0AAE3EM99</accession>
<dbReference type="InterPro" id="IPR035965">
    <property type="entry name" value="PAS-like_dom_sf"/>
</dbReference>
<reference evidence="2" key="1">
    <citation type="submission" date="2021-08" db="EMBL/GenBank/DDBJ databases">
        <title>Comparative analyses of Brucepasteria parasyntrophica and Teretinema zuelzerae.</title>
        <authorList>
            <person name="Song Y."/>
            <person name="Brune A."/>
        </authorList>
    </citation>
    <scope>NUCLEOTIDE SEQUENCE</scope>
    <source>
        <strain evidence="2">DSM 1903</strain>
    </source>
</reference>
<dbReference type="Gene3D" id="1.10.3210.10">
    <property type="entry name" value="Hypothetical protein af1432"/>
    <property type="match status" value="1"/>
</dbReference>
<dbReference type="EMBL" id="JAINWA010000003">
    <property type="protein sequence ID" value="MCD1655909.1"/>
    <property type="molecule type" value="Genomic_DNA"/>
</dbReference>
<dbReference type="SMART" id="SM00471">
    <property type="entry name" value="HDc"/>
    <property type="match status" value="1"/>
</dbReference>
<dbReference type="InterPro" id="IPR037522">
    <property type="entry name" value="HD_GYP_dom"/>
</dbReference>
<keyword evidence="3" id="KW-1185">Reference proteome</keyword>
<sequence length="336" mass="37191">MNESTNIGIPEPDPRSSVGLAVIDSLSGSVLAANDQWAALLNLQLREIPSCNWYTLVHQHLRSDIKEDVRSLHGKKKRFVVRDEVFSISDTGRPLRCVMYPHSFPRQPMSHVTVLYEVDSPDLVSGAVNYLSQPSLCAGILDTMIIMAGYDDPATVHHVRRTSALVRTFIDHLPPVMRKSLSFSEDMICIASMMHDLGKRTLSPSILQKPGPLTPAERKEMQAHTFEGERLIRESFPNCESFSLCALASKMALFHHEKWDGSGYPEGRKGEDIPLVARIVALADVYEALVSERPYKRAVSHEEALDIILSESGSHFDPALLGVFLAASESISAVCA</sequence>
<dbReference type="Proteomes" id="UP001198163">
    <property type="component" value="Unassembled WGS sequence"/>
</dbReference>
<dbReference type="PROSITE" id="PS51832">
    <property type="entry name" value="HD_GYP"/>
    <property type="match status" value="1"/>
</dbReference>
<dbReference type="InterPro" id="IPR003607">
    <property type="entry name" value="HD/PDEase_dom"/>
</dbReference>